<feature type="region of interest" description="Disordered" evidence="1">
    <location>
        <begin position="66"/>
        <end position="86"/>
    </location>
</feature>
<feature type="compositionally biased region" description="Polar residues" evidence="1">
    <location>
        <begin position="66"/>
        <end position="77"/>
    </location>
</feature>
<protein>
    <submittedName>
        <fullName evidence="2">Uncharacterized protein</fullName>
    </submittedName>
</protein>
<feature type="compositionally biased region" description="Pro residues" evidence="1">
    <location>
        <begin position="116"/>
        <end position="126"/>
    </location>
</feature>
<reference evidence="2 3" key="1">
    <citation type="submission" date="2019-05" db="EMBL/GenBank/DDBJ databases">
        <title>Another draft genome of Portunus trituberculatus and its Hox gene families provides insights of decapod evolution.</title>
        <authorList>
            <person name="Jeong J.-H."/>
            <person name="Song I."/>
            <person name="Kim S."/>
            <person name="Choi T."/>
            <person name="Kim D."/>
            <person name="Ryu S."/>
            <person name="Kim W."/>
        </authorList>
    </citation>
    <scope>NUCLEOTIDE SEQUENCE [LARGE SCALE GENOMIC DNA]</scope>
    <source>
        <tissue evidence="2">Muscle</tissue>
    </source>
</reference>
<dbReference type="AlphaFoldDB" id="A0A5B7FRY4"/>
<gene>
    <name evidence="2" type="ORF">E2C01_041540</name>
</gene>
<dbReference type="EMBL" id="VSRR010007916">
    <property type="protein sequence ID" value="MPC47783.1"/>
    <property type="molecule type" value="Genomic_DNA"/>
</dbReference>
<organism evidence="2 3">
    <name type="scientific">Portunus trituberculatus</name>
    <name type="common">Swimming crab</name>
    <name type="synonym">Neptunus trituberculatus</name>
    <dbReference type="NCBI Taxonomy" id="210409"/>
    <lineage>
        <taxon>Eukaryota</taxon>
        <taxon>Metazoa</taxon>
        <taxon>Ecdysozoa</taxon>
        <taxon>Arthropoda</taxon>
        <taxon>Crustacea</taxon>
        <taxon>Multicrustacea</taxon>
        <taxon>Malacostraca</taxon>
        <taxon>Eumalacostraca</taxon>
        <taxon>Eucarida</taxon>
        <taxon>Decapoda</taxon>
        <taxon>Pleocyemata</taxon>
        <taxon>Brachyura</taxon>
        <taxon>Eubrachyura</taxon>
        <taxon>Portunoidea</taxon>
        <taxon>Portunidae</taxon>
        <taxon>Portuninae</taxon>
        <taxon>Portunus</taxon>
    </lineage>
</organism>
<proteinExistence type="predicted"/>
<keyword evidence="3" id="KW-1185">Reference proteome</keyword>
<feature type="compositionally biased region" description="Polar residues" evidence="1">
    <location>
        <begin position="143"/>
        <end position="155"/>
    </location>
</feature>
<comment type="caution">
    <text evidence="2">The sequence shown here is derived from an EMBL/GenBank/DDBJ whole genome shotgun (WGS) entry which is preliminary data.</text>
</comment>
<sequence length="155" mass="16616">MTSVYQRYPAPHYSPLNTTACITHHSHSTSSSTLLTTAYTTHSSHMARPNAHQGTFTTPCLPQVQQYRRSQTAGTGTQRDKESCPVTPCDFPPVTLPCHALITLSSSPQPAGEHPSPSPQPQPTTRPSPLARHPWPVTLAAASVTQPSPTPSLSS</sequence>
<dbReference type="Proteomes" id="UP000324222">
    <property type="component" value="Unassembled WGS sequence"/>
</dbReference>
<evidence type="ECO:0000313" key="2">
    <source>
        <dbReference type="EMBL" id="MPC47783.1"/>
    </source>
</evidence>
<feature type="region of interest" description="Disordered" evidence="1">
    <location>
        <begin position="101"/>
        <end position="155"/>
    </location>
</feature>
<evidence type="ECO:0000313" key="3">
    <source>
        <dbReference type="Proteomes" id="UP000324222"/>
    </source>
</evidence>
<accession>A0A5B7FRY4</accession>
<evidence type="ECO:0000256" key="1">
    <source>
        <dbReference type="SAM" id="MobiDB-lite"/>
    </source>
</evidence>
<name>A0A5B7FRY4_PORTR</name>